<dbReference type="Pfam" id="PF01268">
    <property type="entry name" value="FTHFS"/>
    <property type="match status" value="1"/>
</dbReference>
<accession>A0A921KHN3</accession>
<keyword evidence="3" id="KW-0554">One-carbon metabolism</keyword>
<comment type="pathway">
    <text evidence="1">One-carbon metabolism; tetrahydrofolate interconversion.</text>
</comment>
<name>A0A921KHN3_9FIRM</name>
<dbReference type="InterPro" id="IPR000559">
    <property type="entry name" value="Formate_THF_ligase"/>
</dbReference>
<dbReference type="GO" id="GO:0006730">
    <property type="term" value="P:one-carbon metabolic process"/>
    <property type="evidence" value="ECO:0007669"/>
    <property type="project" value="UniProtKB-KW"/>
</dbReference>
<keyword evidence="4 7" id="KW-0436">Ligase</keyword>
<reference evidence="7" key="1">
    <citation type="journal article" date="2021" name="PeerJ">
        <title>Extensive microbial diversity within the chicken gut microbiome revealed by metagenomics and culture.</title>
        <authorList>
            <person name="Gilroy R."/>
            <person name="Ravi A."/>
            <person name="Getino M."/>
            <person name="Pursley I."/>
            <person name="Horton D.L."/>
            <person name="Alikhan N.F."/>
            <person name="Baker D."/>
            <person name="Gharbi K."/>
            <person name="Hall N."/>
            <person name="Watson M."/>
            <person name="Adriaenssens E.M."/>
            <person name="Foster-Nyarko E."/>
            <person name="Jarju S."/>
            <person name="Secka A."/>
            <person name="Antonio M."/>
            <person name="Oren A."/>
            <person name="Chaudhuri R.R."/>
            <person name="La Ragione R."/>
            <person name="Hildebrand F."/>
            <person name="Pallen M.J."/>
        </authorList>
    </citation>
    <scope>NUCLEOTIDE SEQUENCE</scope>
    <source>
        <strain evidence="7">CHK193-16274</strain>
    </source>
</reference>
<dbReference type="EC" id="6.3.4.3" evidence="2"/>
<feature type="non-terminal residue" evidence="7">
    <location>
        <position position="119"/>
    </location>
</feature>
<evidence type="ECO:0000256" key="4">
    <source>
        <dbReference type="ARBA" id="ARBA00022598"/>
    </source>
</evidence>
<comment type="caution">
    <text evidence="7">The sequence shown here is derived from an EMBL/GenBank/DDBJ whole genome shotgun (WGS) entry which is preliminary data.</text>
</comment>
<protein>
    <recommendedName>
        <fullName evidence="2">formate--tetrahydrofolate ligase</fullName>
        <ecNumber evidence="2">6.3.4.3</ecNumber>
    </recommendedName>
</protein>
<evidence type="ECO:0000313" key="7">
    <source>
        <dbReference type="EMBL" id="HJF39293.1"/>
    </source>
</evidence>
<dbReference type="GO" id="GO:0004329">
    <property type="term" value="F:formate-tetrahydrofolate ligase activity"/>
    <property type="evidence" value="ECO:0007669"/>
    <property type="project" value="UniProtKB-EC"/>
</dbReference>
<proteinExistence type="predicted"/>
<evidence type="ECO:0000313" key="8">
    <source>
        <dbReference type="Proteomes" id="UP000749320"/>
    </source>
</evidence>
<sequence length="119" mass="12444">MLSDVEIAQSAKMKPISEIAKKVGLQEDDLELYGKYKAKISLSAINRLENNPDGKLILVTAINPTPAGEGKTTTMIGLSQALNKLGKKSVVAMREPSLGPCFGIKGGAAGGGYAQVVPM</sequence>
<evidence type="ECO:0000256" key="5">
    <source>
        <dbReference type="ARBA" id="ARBA00022741"/>
    </source>
</evidence>
<keyword evidence="6" id="KW-0067">ATP-binding</keyword>
<dbReference type="PROSITE" id="PS00721">
    <property type="entry name" value="FTHFS_1"/>
    <property type="match status" value="1"/>
</dbReference>
<dbReference type="EMBL" id="DYWV01000004">
    <property type="protein sequence ID" value="HJF39293.1"/>
    <property type="molecule type" value="Genomic_DNA"/>
</dbReference>
<dbReference type="SUPFAM" id="SSF52540">
    <property type="entry name" value="P-loop containing nucleoside triphosphate hydrolases"/>
    <property type="match status" value="1"/>
</dbReference>
<reference evidence="7" key="2">
    <citation type="submission" date="2021-09" db="EMBL/GenBank/DDBJ databases">
        <authorList>
            <person name="Gilroy R."/>
        </authorList>
    </citation>
    <scope>NUCLEOTIDE SEQUENCE</scope>
    <source>
        <strain evidence="7">CHK193-16274</strain>
    </source>
</reference>
<dbReference type="GO" id="GO:0005524">
    <property type="term" value="F:ATP binding"/>
    <property type="evidence" value="ECO:0007669"/>
    <property type="project" value="UniProtKB-KW"/>
</dbReference>
<dbReference type="Gene3D" id="3.40.50.300">
    <property type="entry name" value="P-loop containing nucleotide triphosphate hydrolases"/>
    <property type="match status" value="1"/>
</dbReference>
<organism evidence="7 8">
    <name type="scientific">Thomasclavelia spiroformis</name>
    <dbReference type="NCBI Taxonomy" id="29348"/>
    <lineage>
        <taxon>Bacteria</taxon>
        <taxon>Bacillati</taxon>
        <taxon>Bacillota</taxon>
        <taxon>Erysipelotrichia</taxon>
        <taxon>Erysipelotrichales</taxon>
        <taxon>Coprobacillaceae</taxon>
        <taxon>Thomasclavelia</taxon>
    </lineage>
</organism>
<gene>
    <name evidence="7" type="ORF">K8V91_00080</name>
</gene>
<dbReference type="InterPro" id="IPR020628">
    <property type="entry name" value="Formate_THF_ligase_CS"/>
</dbReference>
<keyword evidence="5" id="KW-0547">Nucleotide-binding</keyword>
<dbReference type="AlphaFoldDB" id="A0A921KHN3"/>
<dbReference type="Proteomes" id="UP000749320">
    <property type="component" value="Unassembled WGS sequence"/>
</dbReference>
<evidence type="ECO:0000256" key="1">
    <source>
        <dbReference type="ARBA" id="ARBA00004777"/>
    </source>
</evidence>
<evidence type="ECO:0000256" key="6">
    <source>
        <dbReference type="ARBA" id="ARBA00022840"/>
    </source>
</evidence>
<dbReference type="InterPro" id="IPR027417">
    <property type="entry name" value="P-loop_NTPase"/>
</dbReference>
<evidence type="ECO:0000256" key="2">
    <source>
        <dbReference type="ARBA" id="ARBA00012295"/>
    </source>
</evidence>
<evidence type="ECO:0000256" key="3">
    <source>
        <dbReference type="ARBA" id="ARBA00022563"/>
    </source>
</evidence>